<dbReference type="PANTHER" id="PTHR41299:SF1">
    <property type="entry name" value="THIAMINE PYROPHOSPHOKINASE"/>
    <property type="match status" value="1"/>
</dbReference>
<dbReference type="GO" id="GO:0016301">
    <property type="term" value="F:kinase activity"/>
    <property type="evidence" value="ECO:0007669"/>
    <property type="project" value="UniProtKB-KW"/>
</dbReference>
<dbReference type="InterPro" id="IPR007371">
    <property type="entry name" value="TPK_catalytic"/>
</dbReference>
<dbReference type="EMBL" id="JACIEK010000001">
    <property type="protein sequence ID" value="MBB3997306.1"/>
    <property type="molecule type" value="Genomic_DNA"/>
</dbReference>
<keyword evidence="1 7" id="KW-0808">Transferase</keyword>
<evidence type="ECO:0000256" key="1">
    <source>
        <dbReference type="ARBA" id="ARBA00022679"/>
    </source>
</evidence>
<dbReference type="InterPro" id="IPR007373">
    <property type="entry name" value="Thiamin_PyroPKinase_B1-bd"/>
</dbReference>
<dbReference type="RefSeq" id="WP_183198670.1">
    <property type="nucleotide sequence ID" value="NZ_JACIEK010000001.1"/>
</dbReference>
<protein>
    <recommendedName>
        <fullName evidence="5">Thiamine diphosphokinase</fullName>
        <ecNumber evidence="5">2.7.6.2</ecNumber>
    </recommendedName>
</protein>
<reference evidence="7 8" key="1">
    <citation type="submission" date="2020-08" db="EMBL/GenBank/DDBJ databases">
        <title>Genomic Encyclopedia of Type Strains, Phase IV (KMG-IV): sequencing the most valuable type-strain genomes for metagenomic binning, comparative biology and taxonomic classification.</title>
        <authorList>
            <person name="Goeker M."/>
        </authorList>
    </citation>
    <scope>NUCLEOTIDE SEQUENCE [LARGE SCALE GENOMIC DNA]</scope>
    <source>
        <strain evidence="7 8">DSM 102238</strain>
    </source>
</reference>
<dbReference type="Gene3D" id="3.40.50.10240">
    <property type="entry name" value="Thiamin pyrophosphokinase, catalytic domain"/>
    <property type="match status" value="1"/>
</dbReference>
<dbReference type="GO" id="GO:0030975">
    <property type="term" value="F:thiamine binding"/>
    <property type="evidence" value="ECO:0007669"/>
    <property type="project" value="InterPro"/>
</dbReference>
<sequence>MARFTCLLAGPIHPTPALRATVAGTRVVAADAGIRHAAALGLRPELWVGDFDSEPDAAVGAGIARQVLPRDKAETDGELAIAAAVERGATSILLVGAFGGRSDHAFSHLVVALREAEAGREIELFDGRERAWPLTADGFPHRFDAAPGAQFSLLKFSDLAGLSIEGARFPLDGVALPFSSILTQSNEATGPVTVTLASGRAVLLLQADPAVR</sequence>
<evidence type="ECO:0000259" key="6">
    <source>
        <dbReference type="SMART" id="SM00983"/>
    </source>
</evidence>
<proteinExistence type="predicted"/>
<keyword evidence="8" id="KW-1185">Reference proteome</keyword>
<organism evidence="7 8">
    <name type="scientific">Aureimonas pseudogalii</name>
    <dbReference type="NCBI Taxonomy" id="1744844"/>
    <lineage>
        <taxon>Bacteria</taxon>
        <taxon>Pseudomonadati</taxon>
        <taxon>Pseudomonadota</taxon>
        <taxon>Alphaproteobacteria</taxon>
        <taxon>Hyphomicrobiales</taxon>
        <taxon>Aurantimonadaceae</taxon>
        <taxon>Aureimonas</taxon>
    </lineage>
</organism>
<feature type="domain" description="Thiamin pyrophosphokinase thiamin-binding" evidence="6">
    <location>
        <begin position="141"/>
        <end position="202"/>
    </location>
</feature>
<evidence type="ECO:0000256" key="5">
    <source>
        <dbReference type="NCBIfam" id="TIGR01378"/>
    </source>
</evidence>
<keyword evidence="3 7" id="KW-0418">Kinase</keyword>
<dbReference type="GO" id="GO:0004788">
    <property type="term" value="F:thiamine diphosphokinase activity"/>
    <property type="evidence" value="ECO:0007669"/>
    <property type="project" value="UniProtKB-UniRule"/>
</dbReference>
<evidence type="ECO:0000313" key="8">
    <source>
        <dbReference type="Proteomes" id="UP000542776"/>
    </source>
</evidence>
<dbReference type="AlphaFoldDB" id="A0A7W6H2R7"/>
<keyword evidence="2" id="KW-0547">Nucleotide-binding</keyword>
<dbReference type="Pfam" id="PF04263">
    <property type="entry name" value="TPK_catalytic"/>
    <property type="match status" value="1"/>
</dbReference>
<dbReference type="PANTHER" id="PTHR41299">
    <property type="entry name" value="THIAMINE PYROPHOSPHOKINASE"/>
    <property type="match status" value="1"/>
</dbReference>
<evidence type="ECO:0000256" key="4">
    <source>
        <dbReference type="ARBA" id="ARBA00022840"/>
    </source>
</evidence>
<name>A0A7W6H2R7_9HYPH</name>
<evidence type="ECO:0000313" key="7">
    <source>
        <dbReference type="EMBL" id="MBB3997306.1"/>
    </source>
</evidence>
<dbReference type="SUPFAM" id="SSF63999">
    <property type="entry name" value="Thiamin pyrophosphokinase, catalytic domain"/>
    <property type="match status" value="1"/>
</dbReference>
<dbReference type="InterPro" id="IPR053149">
    <property type="entry name" value="TPK"/>
</dbReference>
<dbReference type="InterPro" id="IPR006282">
    <property type="entry name" value="Thi_PPkinase"/>
</dbReference>
<evidence type="ECO:0000256" key="3">
    <source>
        <dbReference type="ARBA" id="ARBA00022777"/>
    </source>
</evidence>
<dbReference type="SMART" id="SM00983">
    <property type="entry name" value="TPK_B1_binding"/>
    <property type="match status" value="1"/>
</dbReference>
<accession>A0A7W6H2R7</accession>
<dbReference type="GO" id="GO:0006772">
    <property type="term" value="P:thiamine metabolic process"/>
    <property type="evidence" value="ECO:0007669"/>
    <property type="project" value="UniProtKB-UniRule"/>
</dbReference>
<dbReference type="GO" id="GO:0005524">
    <property type="term" value="F:ATP binding"/>
    <property type="evidence" value="ECO:0007669"/>
    <property type="project" value="UniProtKB-KW"/>
</dbReference>
<evidence type="ECO:0000256" key="2">
    <source>
        <dbReference type="ARBA" id="ARBA00022741"/>
    </source>
</evidence>
<dbReference type="NCBIfam" id="TIGR01378">
    <property type="entry name" value="thi_PPkinase"/>
    <property type="match status" value="1"/>
</dbReference>
<dbReference type="GO" id="GO:0009229">
    <property type="term" value="P:thiamine diphosphate biosynthetic process"/>
    <property type="evidence" value="ECO:0007669"/>
    <property type="project" value="InterPro"/>
</dbReference>
<dbReference type="InterPro" id="IPR036759">
    <property type="entry name" value="TPK_catalytic_sf"/>
</dbReference>
<dbReference type="CDD" id="cd07995">
    <property type="entry name" value="TPK"/>
    <property type="match status" value="1"/>
</dbReference>
<gene>
    <name evidence="7" type="ORF">GGR04_001127</name>
</gene>
<keyword evidence="4" id="KW-0067">ATP-binding</keyword>
<dbReference type="Proteomes" id="UP000542776">
    <property type="component" value="Unassembled WGS sequence"/>
</dbReference>
<comment type="caution">
    <text evidence="7">The sequence shown here is derived from an EMBL/GenBank/DDBJ whole genome shotgun (WGS) entry which is preliminary data.</text>
</comment>
<dbReference type="EC" id="2.7.6.2" evidence="5"/>